<dbReference type="GO" id="GO:0071555">
    <property type="term" value="P:cell wall organization"/>
    <property type="evidence" value="ECO:0007669"/>
    <property type="project" value="TreeGrafter"/>
</dbReference>
<evidence type="ECO:0000259" key="2">
    <source>
        <dbReference type="Pfam" id="PF01565"/>
    </source>
</evidence>
<dbReference type="PANTHER" id="PTHR21071">
    <property type="entry name" value="UDP-N-ACETYLENOLPYRUVOYLGLUCOSAMINE REDUCTASE"/>
    <property type="match status" value="1"/>
</dbReference>
<keyword evidence="4" id="KW-1185">Reference proteome</keyword>
<dbReference type="GO" id="GO:0050660">
    <property type="term" value="F:flavin adenine dinucleotide binding"/>
    <property type="evidence" value="ECO:0007669"/>
    <property type="project" value="InterPro"/>
</dbReference>
<dbReference type="SUPFAM" id="SSF56176">
    <property type="entry name" value="FAD-binding/transporter-associated domain-like"/>
    <property type="match status" value="1"/>
</dbReference>
<feature type="domain" description="FAD linked oxidase N-terminal" evidence="2">
    <location>
        <begin position="73"/>
        <end position="153"/>
    </location>
</feature>
<evidence type="ECO:0000313" key="3">
    <source>
        <dbReference type="EMBL" id="KAK9830360.1"/>
    </source>
</evidence>
<dbReference type="PANTHER" id="PTHR21071:SF4">
    <property type="entry name" value="UDP-N-ACETYLENOLPYRUVOYLGLUCOSAMINE REDUCTASE"/>
    <property type="match status" value="1"/>
</dbReference>
<feature type="region of interest" description="Disordered" evidence="1">
    <location>
        <begin position="1"/>
        <end position="22"/>
    </location>
</feature>
<dbReference type="Pfam" id="PF01565">
    <property type="entry name" value="FAD_binding_4"/>
    <property type="match status" value="1"/>
</dbReference>
<dbReference type="Proteomes" id="UP001489004">
    <property type="component" value="Unassembled WGS sequence"/>
</dbReference>
<dbReference type="InterPro" id="IPR003170">
    <property type="entry name" value="MurB"/>
</dbReference>
<evidence type="ECO:0000313" key="4">
    <source>
        <dbReference type="Proteomes" id="UP001489004"/>
    </source>
</evidence>
<reference evidence="3 4" key="1">
    <citation type="journal article" date="2024" name="Nat. Commun.">
        <title>Phylogenomics reveals the evolutionary origins of lichenization in chlorophyte algae.</title>
        <authorList>
            <person name="Puginier C."/>
            <person name="Libourel C."/>
            <person name="Otte J."/>
            <person name="Skaloud P."/>
            <person name="Haon M."/>
            <person name="Grisel S."/>
            <person name="Petersen M."/>
            <person name="Berrin J.G."/>
            <person name="Delaux P.M."/>
            <person name="Dal Grande F."/>
            <person name="Keller J."/>
        </authorList>
    </citation>
    <scope>NUCLEOTIDE SEQUENCE [LARGE SCALE GENOMIC DNA]</scope>
    <source>
        <strain evidence="3 4">SAG 2043</strain>
    </source>
</reference>
<proteinExistence type="predicted"/>
<accession>A0AAW1R9W9</accession>
<dbReference type="EMBL" id="JALJOR010000001">
    <property type="protein sequence ID" value="KAK9830360.1"/>
    <property type="molecule type" value="Genomic_DNA"/>
</dbReference>
<dbReference type="GO" id="GO:0005829">
    <property type="term" value="C:cytosol"/>
    <property type="evidence" value="ECO:0007669"/>
    <property type="project" value="TreeGrafter"/>
</dbReference>
<protein>
    <recommendedName>
        <fullName evidence="2">FAD linked oxidase N-terminal domain-containing protein</fullName>
    </recommendedName>
</protein>
<gene>
    <name evidence="3" type="ORF">WJX72_011256</name>
</gene>
<dbReference type="InterPro" id="IPR036318">
    <property type="entry name" value="FAD-bd_PCMH-like_sf"/>
</dbReference>
<dbReference type="GO" id="GO:0008762">
    <property type="term" value="F:UDP-N-acetylmuramate dehydrogenase activity"/>
    <property type="evidence" value="ECO:0007669"/>
    <property type="project" value="InterPro"/>
</dbReference>
<dbReference type="AlphaFoldDB" id="A0AAW1R9W9"/>
<evidence type="ECO:0000256" key="1">
    <source>
        <dbReference type="SAM" id="MobiDB-lite"/>
    </source>
</evidence>
<name>A0AAW1R9W9_9CHLO</name>
<dbReference type="Gene3D" id="3.30.43.10">
    <property type="entry name" value="Uridine Diphospho-n-acetylenolpyruvylglucosamine Reductase, domain 2"/>
    <property type="match status" value="1"/>
</dbReference>
<dbReference type="InterPro" id="IPR006094">
    <property type="entry name" value="Oxid_FAD_bind_N"/>
</dbReference>
<comment type="caution">
    <text evidence="3">The sequence shown here is derived from an EMBL/GenBank/DDBJ whole genome shotgun (WGS) entry which is preliminary data.</text>
</comment>
<dbReference type="InterPro" id="IPR016167">
    <property type="entry name" value="FAD-bd_PCMH_sub1"/>
</dbReference>
<sequence>MSRPGRQLDSSDAPTTGPDLLRAAPSSVKALGAREPSIFPVRNRSRHPSTDLQIRAWEPLSRHCSWGIGGPARFVVAVRTAMELSLALREARLLGLPHFLLGKGSNCLFHDDGFDGIVILNQINHLSSSRSGVFTAGSGRSFNQLGGLTSQQGREG</sequence>
<organism evidence="3 4">
    <name type="scientific">[Myrmecia] bisecta</name>
    <dbReference type="NCBI Taxonomy" id="41462"/>
    <lineage>
        <taxon>Eukaryota</taxon>
        <taxon>Viridiplantae</taxon>
        <taxon>Chlorophyta</taxon>
        <taxon>core chlorophytes</taxon>
        <taxon>Trebouxiophyceae</taxon>
        <taxon>Trebouxiales</taxon>
        <taxon>Trebouxiaceae</taxon>
        <taxon>Myrmecia</taxon>
    </lineage>
</organism>